<dbReference type="EMBL" id="MVHE01000018">
    <property type="protein sequence ID" value="ORA21126.1"/>
    <property type="molecule type" value="Genomic_DNA"/>
</dbReference>
<dbReference type="AlphaFoldDB" id="A0A1W9ZUA2"/>
<accession>A0A1W9ZUA2</accession>
<name>A0A1W9ZUA2_MYCAN</name>
<protein>
    <recommendedName>
        <fullName evidence="3">Luciferase-like domain-containing protein</fullName>
    </recommendedName>
</protein>
<reference evidence="1 2" key="1">
    <citation type="submission" date="2017-02" db="EMBL/GenBank/DDBJ databases">
        <title>The new phylogeny of genus Mycobacterium.</title>
        <authorList>
            <person name="Tortoli E."/>
            <person name="Trovato A."/>
            <person name="Cirillo D.M."/>
        </authorList>
    </citation>
    <scope>NUCLEOTIDE SEQUENCE [LARGE SCALE GENOMIC DNA]</scope>
    <source>
        <strain evidence="1 2">DSM 45057</strain>
    </source>
</reference>
<organism evidence="1 2">
    <name type="scientific">Mycobacterium angelicum</name>
    <dbReference type="NCBI Taxonomy" id="470074"/>
    <lineage>
        <taxon>Bacteria</taxon>
        <taxon>Bacillati</taxon>
        <taxon>Actinomycetota</taxon>
        <taxon>Actinomycetes</taxon>
        <taxon>Mycobacteriales</taxon>
        <taxon>Mycobacteriaceae</taxon>
        <taxon>Mycobacterium</taxon>
    </lineage>
</organism>
<sequence>MRQESARSPLPDHPAHARTSREWVLANWTVGTDPATHISAIQAVLDTGAVPFVHFTQDDPLIAIEYYRTNVLPKLA</sequence>
<keyword evidence="2" id="KW-1185">Reference proteome</keyword>
<evidence type="ECO:0000313" key="1">
    <source>
        <dbReference type="EMBL" id="ORA21126.1"/>
    </source>
</evidence>
<proteinExistence type="predicted"/>
<evidence type="ECO:0008006" key="3">
    <source>
        <dbReference type="Google" id="ProtNLM"/>
    </source>
</evidence>
<evidence type="ECO:0000313" key="2">
    <source>
        <dbReference type="Proteomes" id="UP000192284"/>
    </source>
</evidence>
<comment type="caution">
    <text evidence="1">The sequence shown here is derived from an EMBL/GenBank/DDBJ whole genome shotgun (WGS) entry which is preliminary data.</text>
</comment>
<gene>
    <name evidence="1" type="ORF">BST12_13810</name>
</gene>
<dbReference type="Proteomes" id="UP000192284">
    <property type="component" value="Unassembled WGS sequence"/>
</dbReference>